<keyword evidence="2" id="KW-0812">Transmembrane</keyword>
<feature type="coiled-coil region" evidence="1">
    <location>
        <begin position="112"/>
        <end position="139"/>
    </location>
</feature>
<accession>A0ABC8KJZ2</accession>
<dbReference type="EMBL" id="CAKOAT010264042">
    <property type="protein sequence ID" value="CAH8359447.1"/>
    <property type="molecule type" value="Genomic_DNA"/>
</dbReference>
<organism evidence="3 4">
    <name type="scientific">Eruca vesicaria subsp. sativa</name>
    <name type="common">Garden rocket</name>
    <name type="synonym">Eruca sativa</name>
    <dbReference type="NCBI Taxonomy" id="29727"/>
    <lineage>
        <taxon>Eukaryota</taxon>
        <taxon>Viridiplantae</taxon>
        <taxon>Streptophyta</taxon>
        <taxon>Embryophyta</taxon>
        <taxon>Tracheophyta</taxon>
        <taxon>Spermatophyta</taxon>
        <taxon>Magnoliopsida</taxon>
        <taxon>eudicotyledons</taxon>
        <taxon>Gunneridae</taxon>
        <taxon>Pentapetalae</taxon>
        <taxon>rosids</taxon>
        <taxon>malvids</taxon>
        <taxon>Brassicales</taxon>
        <taxon>Brassicaceae</taxon>
        <taxon>Brassiceae</taxon>
        <taxon>Eruca</taxon>
    </lineage>
</organism>
<name>A0ABC8KJZ2_ERUVS</name>
<keyword evidence="2" id="KW-1133">Transmembrane helix</keyword>
<proteinExistence type="predicted"/>
<keyword evidence="2" id="KW-0472">Membrane</keyword>
<feature type="transmembrane region" description="Helical" evidence="2">
    <location>
        <begin position="216"/>
        <end position="235"/>
    </location>
</feature>
<keyword evidence="4" id="KW-1185">Reference proteome</keyword>
<evidence type="ECO:0000256" key="1">
    <source>
        <dbReference type="SAM" id="Coils"/>
    </source>
</evidence>
<evidence type="ECO:0000313" key="4">
    <source>
        <dbReference type="Proteomes" id="UP001642260"/>
    </source>
</evidence>
<sequence length="236" mass="26181">MNLDRLVVVNKKRFDEKDLFFFNIFYVQGRNRSFVENVANQLGLEEGSYVPHTYIEEIPLERRGLPDDLKTQLSLITIPQASADSRMNYHHGMLEASAPASSSATLQIQGVITELLEQITTLNERMNDLASHLEDLNSKIAASGALPVQNLSLSPSSSQLGIESALREEIVRIGGELRQTMVKMGTLGNLVEEYVEERSRVERVDSTTQNLESSTVPVLLALTIGCLGILAFGYLK</sequence>
<evidence type="ECO:0000313" key="3">
    <source>
        <dbReference type="EMBL" id="CAH8359447.1"/>
    </source>
</evidence>
<evidence type="ECO:0000256" key="2">
    <source>
        <dbReference type="SAM" id="Phobius"/>
    </source>
</evidence>
<protein>
    <submittedName>
        <fullName evidence="3">Uncharacterized protein</fullName>
    </submittedName>
</protein>
<keyword evidence="1" id="KW-0175">Coiled coil</keyword>
<dbReference type="Proteomes" id="UP001642260">
    <property type="component" value="Unassembled WGS sequence"/>
</dbReference>
<comment type="caution">
    <text evidence="3">The sequence shown here is derived from an EMBL/GenBank/DDBJ whole genome shotgun (WGS) entry which is preliminary data.</text>
</comment>
<dbReference type="AlphaFoldDB" id="A0ABC8KJZ2"/>
<reference evidence="3 4" key="1">
    <citation type="submission" date="2022-03" db="EMBL/GenBank/DDBJ databases">
        <authorList>
            <person name="Macdonald S."/>
            <person name="Ahmed S."/>
            <person name="Newling K."/>
        </authorList>
    </citation>
    <scope>NUCLEOTIDE SEQUENCE [LARGE SCALE GENOMIC DNA]</scope>
</reference>
<gene>
    <name evidence="3" type="ORF">ERUC_LOCUS25203</name>
</gene>